<keyword evidence="2" id="KW-1185">Reference proteome</keyword>
<protein>
    <submittedName>
        <fullName evidence="1">Uncharacterized protein</fullName>
    </submittedName>
</protein>
<evidence type="ECO:0000313" key="2">
    <source>
        <dbReference type="Proteomes" id="UP000321062"/>
    </source>
</evidence>
<proteinExistence type="predicted"/>
<dbReference type="KEGG" id="yti:FNA67_04120"/>
<dbReference type="AlphaFoldDB" id="A0A5B9DLV7"/>
<reference evidence="1 2" key="1">
    <citation type="journal article" date="2015" name="Int. J. Syst. Evol. Microbiol.">
        <title>Youhaiella tibetensis gen. nov., sp. nov., isolated from subsurface sediment.</title>
        <authorList>
            <person name="Wang Y.X."/>
            <person name="Huang F.Q."/>
            <person name="Nogi Y."/>
            <person name="Pang S.J."/>
            <person name="Wang P.K."/>
            <person name="Lv J."/>
        </authorList>
    </citation>
    <scope>NUCLEOTIDE SEQUENCE [LARGE SCALE GENOMIC DNA]</scope>
    <source>
        <strain evidence="2">fig4</strain>
    </source>
</reference>
<organism evidence="1 2">
    <name type="scientific">Paradevosia tibetensis</name>
    <dbReference type="NCBI Taxonomy" id="1447062"/>
    <lineage>
        <taxon>Bacteria</taxon>
        <taxon>Pseudomonadati</taxon>
        <taxon>Pseudomonadota</taxon>
        <taxon>Alphaproteobacteria</taxon>
        <taxon>Hyphomicrobiales</taxon>
        <taxon>Devosiaceae</taxon>
        <taxon>Paradevosia</taxon>
    </lineage>
</organism>
<evidence type="ECO:0000313" key="1">
    <source>
        <dbReference type="EMBL" id="QEE19408.1"/>
    </source>
</evidence>
<dbReference type="RefSeq" id="WP_147655166.1">
    <property type="nucleotide sequence ID" value="NZ_BMFM01000001.1"/>
</dbReference>
<accession>A0A5B9DLV7</accession>
<dbReference type="EMBL" id="CP041690">
    <property type="protein sequence ID" value="QEE19408.1"/>
    <property type="molecule type" value="Genomic_DNA"/>
</dbReference>
<dbReference type="Proteomes" id="UP000321062">
    <property type="component" value="Chromosome"/>
</dbReference>
<sequence length="67" mass="7070">MDGKARADSPASARVRLDAEDADQFDPEADLMTDAAAPINSWIYVILGVAIVGLLLIVMQLVSSQPG</sequence>
<gene>
    <name evidence="1" type="ORF">FNA67_04120</name>
</gene>
<name>A0A5B9DLV7_9HYPH</name>